<gene>
    <name evidence="7" type="ORF">CDL12_18671</name>
</gene>
<proteinExistence type="predicted"/>
<dbReference type="GO" id="GO:0046983">
    <property type="term" value="F:protein dimerization activity"/>
    <property type="evidence" value="ECO:0007669"/>
    <property type="project" value="InterPro"/>
</dbReference>
<dbReference type="Pfam" id="PF22754">
    <property type="entry name" value="bHLH-TF_ACT-like_plant"/>
    <property type="match status" value="1"/>
</dbReference>
<evidence type="ECO:0000256" key="2">
    <source>
        <dbReference type="ARBA" id="ARBA00023015"/>
    </source>
</evidence>
<protein>
    <recommendedName>
        <fullName evidence="6">BHLH domain-containing protein</fullName>
    </recommendedName>
</protein>
<dbReference type="GO" id="GO:0005634">
    <property type="term" value="C:nucleus"/>
    <property type="evidence" value="ECO:0007669"/>
    <property type="project" value="UniProtKB-SubCell"/>
</dbReference>
<feature type="compositionally biased region" description="Basic and acidic residues" evidence="5">
    <location>
        <begin position="69"/>
        <end position="83"/>
    </location>
</feature>
<dbReference type="GO" id="GO:0009960">
    <property type="term" value="P:endosperm development"/>
    <property type="evidence" value="ECO:0007669"/>
    <property type="project" value="InterPro"/>
</dbReference>
<dbReference type="SUPFAM" id="SSF47459">
    <property type="entry name" value="HLH, helix-loop-helix DNA-binding domain"/>
    <property type="match status" value="1"/>
</dbReference>
<accession>A0A2G9GTZ4</accession>
<sequence length="306" mass="34127">MLAMAEELGHEENLLWEDQAWAFPSLGVEENCIKNLAAENGSSDEQAAAKDEEEPPPPVSKGRKRAAVKRKEGGGDRGNERKSGGGGESDDHELHIWTERERRKKMRNMFANLHALLPHLPQKADKSTIVDEAVNYIKKLQQTFQNLQKQKLERLHGIIITNNPSIITQKKLAIQSREAFLAEQGSTDHSAVTLANPRPNPPFSGPEFPAIFKTWTSPNLILNVCGKDAHISICSAKKPGLLTAICFVMEKHKVELVSAQVSSDRNKCMYMIHAHANGIPDQFQHAFPVEEIYKQAAAEIMLWVNS</sequence>
<dbReference type="GO" id="GO:0003700">
    <property type="term" value="F:DNA-binding transcription factor activity"/>
    <property type="evidence" value="ECO:0007669"/>
    <property type="project" value="InterPro"/>
</dbReference>
<dbReference type="PANTHER" id="PTHR46772">
    <property type="entry name" value="BHLH DOMAIN-CONTAINING PROTEIN"/>
    <property type="match status" value="1"/>
</dbReference>
<feature type="region of interest" description="Disordered" evidence="5">
    <location>
        <begin position="37"/>
        <end position="95"/>
    </location>
</feature>
<dbReference type="InterPro" id="IPR054502">
    <property type="entry name" value="bHLH-TF_ACT-like_plant"/>
</dbReference>
<dbReference type="Proteomes" id="UP000231279">
    <property type="component" value="Unassembled WGS sequence"/>
</dbReference>
<dbReference type="InterPro" id="IPR036638">
    <property type="entry name" value="HLH_DNA-bd_sf"/>
</dbReference>
<dbReference type="InterPro" id="IPR045239">
    <property type="entry name" value="bHLH95_bHLH"/>
</dbReference>
<dbReference type="OrthoDB" id="690068at2759"/>
<dbReference type="CDD" id="cd11393">
    <property type="entry name" value="bHLH_AtbHLH_like"/>
    <property type="match status" value="1"/>
</dbReference>
<evidence type="ECO:0000313" key="7">
    <source>
        <dbReference type="EMBL" id="PIN08751.1"/>
    </source>
</evidence>
<evidence type="ECO:0000256" key="4">
    <source>
        <dbReference type="ARBA" id="ARBA00023242"/>
    </source>
</evidence>
<dbReference type="PROSITE" id="PS50888">
    <property type="entry name" value="BHLH"/>
    <property type="match status" value="1"/>
</dbReference>
<evidence type="ECO:0000256" key="5">
    <source>
        <dbReference type="SAM" id="MobiDB-lite"/>
    </source>
</evidence>
<dbReference type="SMART" id="SM00353">
    <property type="entry name" value="HLH"/>
    <property type="match status" value="1"/>
</dbReference>
<reference evidence="8" key="1">
    <citation type="journal article" date="2018" name="Gigascience">
        <title>Genome assembly of the Pink Ipe (Handroanthus impetiginosus, Bignoniaceae), a highly valued, ecologically keystone Neotropical timber forest tree.</title>
        <authorList>
            <person name="Silva-Junior O.B."/>
            <person name="Grattapaglia D."/>
            <person name="Novaes E."/>
            <person name="Collevatti R.G."/>
        </authorList>
    </citation>
    <scope>NUCLEOTIDE SEQUENCE [LARGE SCALE GENOMIC DNA]</scope>
    <source>
        <strain evidence="8">cv. UFG-1</strain>
    </source>
</reference>
<dbReference type="STRING" id="429701.A0A2G9GTZ4"/>
<keyword evidence="3" id="KW-0804">Transcription</keyword>
<comment type="subcellular location">
    <subcellularLocation>
        <location evidence="1">Nucleus</location>
    </subcellularLocation>
</comment>
<evidence type="ECO:0000259" key="6">
    <source>
        <dbReference type="PROSITE" id="PS50888"/>
    </source>
</evidence>
<evidence type="ECO:0000256" key="3">
    <source>
        <dbReference type="ARBA" id="ARBA00023163"/>
    </source>
</evidence>
<feature type="domain" description="BHLH" evidence="6">
    <location>
        <begin position="90"/>
        <end position="140"/>
    </location>
</feature>
<dbReference type="PANTHER" id="PTHR46772:SF8">
    <property type="entry name" value="TRANSCRIPTION FACTOR BHLH95"/>
    <property type="match status" value="1"/>
</dbReference>
<keyword evidence="2" id="KW-0805">Transcription regulation</keyword>
<keyword evidence="8" id="KW-1185">Reference proteome</keyword>
<dbReference type="InterPro" id="IPR044278">
    <property type="entry name" value="BHLH95-like"/>
</dbReference>
<organism evidence="7 8">
    <name type="scientific">Handroanthus impetiginosus</name>
    <dbReference type="NCBI Taxonomy" id="429701"/>
    <lineage>
        <taxon>Eukaryota</taxon>
        <taxon>Viridiplantae</taxon>
        <taxon>Streptophyta</taxon>
        <taxon>Embryophyta</taxon>
        <taxon>Tracheophyta</taxon>
        <taxon>Spermatophyta</taxon>
        <taxon>Magnoliopsida</taxon>
        <taxon>eudicotyledons</taxon>
        <taxon>Gunneridae</taxon>
        <taxon>Pentapetalae</taxon>
        <taxon>asterids</taxon>
        <taxon>lamiids</taxon>
        <taxon>Lamiales</taxon>
        <taxon>Bignoniaceae</taxon>
        <taxon>Crescentiina</taxon>
        <taxon>Tabebuia alliance</taxon>
        <taxon>Handroanthus</taxon>
    </lineage>
</organism>
<dbReference type="InterPro" id="IPR011598">
    <property type="entry name" value="bHLH_dom"/>
</dbReference>
<evidence type="ECO:0000256" key="1">
    <source>
        <dbReference type="ARBA" id="ARBA00004123"/>
    </source>
</evidence>
<dbReference type="AlphaFoldDB" id="A0A2G9GTZ4"/>
<comment type="caution">
    <text evidence="7">The sequence shown here is derived from an EMBL/GenBank/DDBJ whole genome shotgun (WGS) entry which is preliminary data.</text>
</comment>
<keyword evidence="4" id="KW-0539">Nucleus</keyword>
<evidence type="ECO:0000313" key="8">
    <source>
        <dbReference type="Proteomes" id="UP000231279"/>
    </source>
</evidence>
<dbReference type="Pfam" id="PF00010">
    <property type="entry name" value="HLH"/>
    <property type="match status" value="1"/>
</dbReference>
<dbReference type="EMBL" id="NKXS01003712">
    <property type="protein sequence ID" value="PIN08751.1"/>
    <property type="molecule type" value="Genomic_DNA"/>
</dbReference>
<name>A0A2G9GTZ4_9LAMI</name>
<dbReference type="Gene3D" id="4.10.280.10">
    <property type="entry name" value="Helix-loop-helix DNA-binding domain"/>
    <property type="match status" value="1"/>
</dbReference>